<keyword evidence="1" id="KW-1133">Transmembrane helix</keyword>
<dbReference type="Proteomes" id="UP000887540">
    <property type="component" value="Unplaced"/>
</dbReference>
<reference evidence="3" key="1">
    <citation type="submission" date="2022-11" db="UniProtKB">
        <authorList>
            <consortium name="WormBaseParasite"/>
        </authorList>
    </citation>
    <scope>IDENTIFICATION</scope>
</reference>
<name>A0A914CG31_9BILA</name>
<proteinExistence type="predicted"/>
<organism evidence="2 3">
    <name type="scientific">Acrobeloides nanus</name>
    <dbReference type="NCBI Taxonomy" id="290746"/>
    <lineage>
        <taxon>Eukaryota</taxon>
        <taxon>Metazoa</taxon>
        <taxon>Ecdysozoa</taxon>
        <taxon>Nematoda</taxon>
        <taxon>Chromadorea</taxon>
        <taxon>Rhabditida</taxon>
        <taxon>Tylenchina</taxon>
        <taxon>Cephalobomorpha</taxon>
        <taxon>Cephaloboidea</taxon>
        <taxon>Cephalobidae</taxon>
        <taxon>Acrobeloides</taxon>
    </lineage>
</organism>
<keyword evidence="1" id="KW-0812">Transmembrane</keyword>
<dbReference type="WBParaSite" id="ACRNAN_scaffold1024.g13739.t1">
    <property type="protein sequence ID" value="ACRNAN_scaffold1024.g13739.t1"/>
    <property type="gene ID" value="ACRNAN_scaffold1024.g13739"/>
</dbReference>
<dbReference type="AlphaFoldDB" id="A0A914CG31"/>
<evidence type="ECO:0000256" key="1">
    <source>
        <dbReference type="SAM" id="Phobius"/>
    </source>
</evidence>
<accession>A0A914CG31</accession>
<protein>
    <submittedName>
        <fullName evidence="3">Uncharacterized protein</fullName>
    </submittedName>
</protein>
<evidence type="ECO:0000313" key="3">
    <source>
        <dbReference type="WBParaSite" id="ACRNAN_scaffold1024.g13739.t1"/>
    </source>
</evidence>
<feature type="transmembrane region" description="Helical" evidence="1">
    <location>
        <begin position="82"/>
        <end position="107"/>
    </location>
</feature>
<keyword evidence="1" id="KW-0472">Membrane</keyword>
<sequence>MLIWGGASVNMVLGVDMGKTGLRLMYQGWPYFIMALVIMIFILTWALCEWFAFRLKFISENPNSVQKLKLDDEDRDHKEPSIIAALLIFMNSLVGIAGTIAIGIMMVDFLKIFGFYA</sequence>
<evidence type="ECO:0000313" key="2">
    <source>
        <dbReference type="Proteomes" id="UP000887540"/>
    </source>
</evidence>
<keyword evidence="2" id="KW-1185">Reference proteome</keyword>
<feature type="transmembrane region" description="Helical" evidence="1">
    <location>
        <begin position="30"/>
        <end position="53"/>
    </location>
</feature>